<sequence length="392" mass="45625">MIDYRQRVMAGKKRPNVKIVGKTKKRPRREPDQQTIINRQLWIPEELISQILSKLPDISLMRFKLVSKSWASMISDPSLINNSHKLILFSPRSVQLMEFEGYEGKAKKLDFCPITVTPRESYNVIGSSNGFLCIAVGNEISSDIFIWNPTTGEYNRTTVHPRQYDSLGFGYDHSIDDYKIVRFSYQSKMTMTGSVIHCVRKTSRKYIYKISGVGLGRSCVGTLVNYSLYWYANYERQLHTFCDICSDDKCTENCHNVIFKFDLVDQTQMLLKLPPIKEGKPDREQFIDFRGCLCVFQNYYGKCVDMWVLKGGKGTEHWKKLMTIQYLWDLPFLGAIEPIYFTRNGDVLVIIGKKRPAIIRANKLYSYNPIEKTFKRVKVDGYQYWDSHIAYN</sequence>
<dbReference type="AlphaFoldDB" id="A0AAD7KY44"/>
<evidence type="ECO:0000259" key="1">
    <source>
        <dbReference type="PROSITE" id="PS50181"/>
    </source>
</evidence>
<dbReference type="KEGG" id="qsa:O6P43_032095"/>
<dbReference type="SUPFAM" id="SSF50965">
    <property type="entry name" value="Galactose oxidase, central domain"/>
    <property type="match status" value="1"/>
</dbReference>
<dbReference type="Pfam" id="PF00646">
    <property type="entry name" value="F-box"/>
    <property type="match status" value="1"/>
</dbReference>
<dbReference type="PANTHER" id="PTHR31672">
    <property type="entry name" value="BNACNNG10540D PROTEIN"/>
    <property type="match status" value="1"/>
</dbReference>
<dbReference type="InterPro" id="IPR001810">
    <property type="entry name" value="F-box_dom"/>
</dbReference>
<dbReference type="Proteomes" id="UP001163823">
    <property type="component" value="Chromosome 13"/>
</dbReference>
<dbReference type="Gene3D" id="1.20.1280.50">
    <property type="match status" value="1"/>
</dbReference>
<protein>
    <submittedName>
        <fullName evidence="2">F-box protein</fullName>
    </submittedName>
</protein>
<comment type="caution">
    <text evidence="2">The sequence shown here is derived from an EMBL/GenBank/DDBJ whole genome shotgun (WGS) entry which is preliminary data.</text>
</comment>
<dbReference type="InterPro" id="IPR036047">
    <property type="entry name" value="F-box-like_dom_sf"/>
</dbReference>
<name>A0AAD7KY44_QUISA</name>
<feature type="domain" description="F-box" evidence="1">
    <location>
        <begin position="37"/>
        <end position="83"/>
    </location>
</feature>
<evidence type="ECO:0000313" key="2">
    <source>
        <dbReference type="EMBL" id="KAJ7947266.1"/>
    </source>
</evidence>
<dbReference type="SUPFAM" id="SSF81383">
    <property type="entry name" value="F-box domain"/>
    <property type="match status" value="1"/>
</dbReference>
<dbReference type="InterPro" id="IPR006527">
    <property type="entry name" value="F-box-assoc_dom_typ1"/>
</dbReference>
<proteinExistence type="predicted"/>
<dbReference type="InterPro" id="IPR011043">
    <property type="entry name" value="Gal_Oxase/kelch_b-propeller"/>
</dbReference>
<dbReference type="PANTHER" id="PTHR31672:SF13">
    <property type="entry name" value="F-BOX PROTEIN CPR30-LIKE"/>
    <property type="match status" value="1"/>
</dbReference>
<dbReference type="PROSITE" id="PS50181">
    <property type="entry name" value="FBOX"/>
    <property type="match status" value="1"/>
</dbReference>
<accession>A0AAD7KY44</accession>
<reference evidence="2" key="1">
    <citation type="journal article" date="2023" name="Science">
        <title>Elucidation of the pathway for biosynthesis of saponin adjuvants from the soapbark tree.</title>
        <authorList>
            <person name="Reed J."/>
            <person name="Orme A."/>
            <person name="El-Demerdash A."/>
            <person name="Owen C."/>
            <person name="Martin L.B.B."/>
            <person name="Misra R.C."/>
            <person name="Kikuchi S."/>
            <person name="Rejzek M."/>
            <person name="Martin A.C."/>
            <person name="Harkess A."/>
            <person name="Leebens-Mack J."/>
            <person name="Louveau T."/>
            <person name="Stephenson M.J."/>
            <person name="Osbourn A."/>
        </authorList>
    </citation>
    <scope>NUCLEOTIDE SEQUENCE</scope>
    <source>
        <strain evidence="2">S10</strain>
    </source>
</reference>
<dbReference type="NCBIfam" id="TIGR01640">
    <property type="entry name" value="F_box_assoc_1"/>
    <property type="match status" value="1"/>
</dbReference>
<gene>
    <name evidence="2" type="ORF">O6P43_032095</name>
</gene>
<dbReference type="EMBL" id="JARAOO010000013">
    <property type="protein sequence ID" value="KAJ7947266.1"/>
    <property type="molecule type" value="Genomic_DNA"/>
</dbReference>
<keyword evidence="3" id="KW-1185">Reference proteome</keyword>
<organism evidence="2 3">
    <name type="scientific">Quillaja saponaria</name>
    <name type="common">Soap bark tree</name>
    <dbReference type="NCBI Taxonomy" id="32244"/>
    <lineage>
        <taxon>Eukaryota</taxon>
        <taxon>Viridiplantae</taxon>
        <taxon>Streptophyta</taxon>
        <taxon>Embryophyta</taxon>
        <taxon>Tracheophyta</taxon>
        <taxon>Spermatophyta</taxon>
        <taxon>Magnoliopsida</taxon>
        <taxon>eudicotyledons</taxon>
        <taxon>Gunneridae</taxon>
        <taxon>Pentapetalae</taxon>
        <taxon>rosids</taxon>
        <taxon>fabids</taxon>
        <taxon>Fabales</taxon>
        <taxon>Quillajaceae</taxon>
        <taxon>Quillaja</taxon>
    </lineage>
</organism>
<dbReference type="InterPro" id="IPR017451">
    <property type="entry name" value="F-box-assoc_interact_dom"/>
</dbReference>
<dbReference type="Pfam" id="PF07734">
    <property type="entry name" value="FBA_1"/>
    <property type="match status" value="1"/>
</dbReference>
<dbReference type="InterPro" id="IPR050796">
    <property type="entry name" value="SCF_F-box_component"/>
</dbReference>
<evidence type="ECO:0000313" key="3">
    <source>
        <dbReference type="Proteomes" id="UP001163823"/>
    </source>
</evidence>
<dbReference type="SMART" id="SM00256">
    <property type="entry name" value="FBOX"/>
    <property type="match status" value="1"/>
</dbReference>